<dbReference type="SUPFAM" id="SSF47413">
    <property type="entry name" value="lambda repressor-like DNA-binding domains"/>
    <property type="match status" value="1"/>
</dbReference>
<reference evidence="3 4" key="1">
    <citation type="submission" date="2022-03" db="EMBL/GenBank/DDBJ databases">
        <title>Streptomyces yunnanensis P86,complete genome.</title>
        <authorList>
            <person name="Chen S."/>
            <person name="Zhang Q."/>
        </authorList>
    </citation>
    <scope>NUCLEOTIDE SEQUENCE [LARGE SCALE GENOMIC DNA]</scope>
    <source>
        <strain evidence="3 4">P86</strain>
    </source>
</reference>
<dbReference type="Proteomes" id="UP001218629">
    <property type="component" value="Chromosome"/>
</dbReference>
<feature type="region of interest" description="Disordered" evidence="1">
    <location>
        <begin position="281"/>
        <end position="306"/>
    </location>
</feature>
<gene>
    <name evidence="3" type="ORF">MOV08_16045</name>
</gene>
<dbReference type="InterPro" id="IPR043917">
    <property type="entry name" value="DUF5753"/>
</dbReference>
<evidence type="ECO:0000256" key="1">
    <source>
        <dbReference type="SAM" id="MobiDB-lite"/>
    </source>
</evidence>
<name>A0ABY8AL86_9ACTN</name>
<dbReference type="InterPro" id="IPR010982">
    <property type="entry name" value="Lambda_DNA-bd_dom_sf"/>
</dbReference>
<feature type="domain" description="HTH cro/C1-type" evidence="2">
    <location>
        <begin position="9"/>
        <end position="53"/>
    </location>
</feature>
<proteinExistence type="predicted"/>
<feature type="compositionally biased region" description="Basic residues" evidence="1">
    <location>
        <begin position="289"/>
        <end position="306"/>
    </location>
</feature>
<dbReference type="RefSeq" id="WP_275311793.1">
    <property type="nucleotide sequence ID" value="NZ_CP095749.1"/>
</dbReference>
<dbReference type="PROSITE" id="PS50943">
    <property type="entry name" value="HTH_CROC1"/>
    <property type="match status" value="1"/>
</dbReference>
<evidence type="ECO:0000313" key="4">
    <source>
        <dbReference type="Proteomes" id="UP001218629"/>
    </source>
</evidence>
<dbReference type="InterPro" id="IPR001387">
    <property type="entry name" value="Cro/C1-type_HTH"/>
</dbReference>
<dbReference type="Pfam" id="PF19054">
    <property type="entry name" value="DUF5753"/>
    <property type="match status" value="1"/>
</dbReference>
<keyword evidence="4" id="KW-1185">Reference proteome</keyword>
<accession>A0ABY8AL86</accession>
<dbReference type="SMART" id="SM00530">
    <property type="entry name" value="HTH_XRE"/>
    <property type="match status" value="1"/>
</dbReference>
<dbReference type="Gene3D" id="1.10.260.40">
    <property type="entry name" value="lambda repressor-like DNA-binding domains"/>
    <property type="match status" value="1"/>
</dbReference>
<dbReference type="EMBL" id="CP095749">
    <property type="protein sequence ID" value="WEB45733.1"/>
    <property type="molecule type" value="Genomic_DNA"/>
</dbReference>
<sequence length="306" mass="34172">MAALFGTRLRKLRRAAGLTQDALGRRVRTHSTRINQVERRTGAKPTLELARALDEAVGADGLLVDLWPYVYRETFPDWSRKFMALSERALAIRQYMAAVVPGLLQTEEYARDLLSLDRTLVSDEQLAERVAARLGRQARLEQPDSPELLVVLDEAVLMRPVGKPAVMRAQFARLLEAADNPRVTLQVLPFSSGKHEAMGGSLTILTMPDGCDAAYLEGADHGQLTEEPEEVKAYRVAYERLGGLALPPHMSLDVIRSVMEGTYRGERVPPRSERHRLAQVHLQQSGGWRLRRSGSRPPRRGPRSGQ</sequence>
<organism evidence="3 4">
    <name type="scientific">Streptomyces yunnanensis</name>
    <dbReference type="NCBI Taxonomy" id="156453"/>
    <lineage>
        <taxon>Bacteria</taxon>
        <taxon>Bacillati</taxon>
        <taxon>Actinomycetota</taxon>
        <taxon>Actinomycetes</taxon>
        <taxon>Kitasatosporales</taxon>
        <taxon>Streptomycetaceae</taxon>
        <taxon>Streptomyces</taxon>
    </lineage>
</organism>
<protein>
    <submittedName>
        <fullName evidence="3">Helix-turn-helix domain-containing protein</fullName>
    </submittedName>
</protein>
<dbReference type="Pfam" id="PF13560">
    <property type="entry name" value="HTH_31"/>
    <property type="match status" value="1"/>
</dbReference>
<evidence type="ECO:0000313" key="3">
    <source>
        <dbReference type="EMBL" id="WEB45733.1"/>
    </source>
</evidence>
<dbReference type="CDD" id="cd00093">
    <property type="entry name" value="HTH_XRE"/>
    <property type="match status" value="1"/>
</dbReference>
<evidence type="ECO:0000259" key="2">
    <source>
        <dbReference type="PROSITE" id="PS50943"/>
    </source>
</evidence>